<comment type="caution">
    <text evidence="9">The sequence shown here is derived from an EMBL/GenBank/DDBJ whole genome shotgun (WGS) entry which is preliminary data.</text>
</comment>
<feature type="transmembrane region" description="Helical" evidence="8">
    <location>
        <begin position="98"/>
        <end position="115"/>
    </location>
</feature>
<reference evidence="10" key="1">
    <citation type="journal article" date="2019" name="Int. J. Syst. Evol. Microbiol.">
        <title>The Global Catalogue of Microorganisms (GCM) 10K type strain sequencing project: providing services to taxonomists for standard genome sequencing and annotation.</title>
        <authorList>
            <consortium name="The Broad Institute Genomics Platform"/>
            <consortium name="The Broad Institute Genome Sequencing Center for Infectious Disease"/>
            <person name="Wu L."/>
            <person name="Ma J."/>
        </authorList>
    </citation>
    <scope>NUCLEOTIDE SEQUENCE [LARGE SCALE GENOMIC DNA]</scope>
    <source>
        <strain evidence="10">CGMCC 1.13574</strain>
    </source>
</reference>
<evidence type="ECO:0000313" key="10">
    <source>
        <dbReference type="Proteomes" id="UP001597343"/>
    </source>
</evidence>
<feature type="transmembrane region" description="Helical" evidence="8">
    <location>
        <begin position="168"/>
        <end position="186"/>
    </location>
</feature>
<comment type="subcellular location">
    <subcellularLocation>
        <location evidence="1">Cell membrane</location>
        <topology evidence="1">Multi-pass membrane protein</topology>
    </subcellularLocation>
</comment>
<gene>
    <name evidence="9" type="ORF">ACFSOY_00075</name>
</gene>
<comment type="similarity">
    <text evidence="2">Belongs to the arsenical resistance-3 (ACR3) (TC 2.A.59) family.</text>
</comment>
<accession>A0ABW4ZRK3</accession>
<keyword evidence="4" id="KW-1003">Cell membrane</keyword>
<evidence type="ECO:0000256" key="4">
    <source>
        <dbReference type="ARBA" id="ARBA00022475"/>
    </source>
</evidence>
<feature type="transmembrane region" description="Helical" evidence="8">
    <location>
        <begin position="12"/>
        <end position="30"/>
    </location>
</feature>
<keyword evidence="7 8" id="KW-0472">Membrane</keyword>
<keyword evidence="10" id="KW-1185">Reference proteome</keyword>
<keyword evidence="6 8" id="KW-1133">Transmembrane helix</keyword>
<evidence type="ECO:0000256" key="1">
    <source>
        <dbReference type="ARBA" id="ARBA00004651"/>
    </source>
</evidence>
<evidence type="ECO:0000256" key="3">
    <source>
        <dbReference type="ARBA" id="ARBA00022448"/>
    </source>
</evidence>
<dbReference type="PANTHER" id="PTHR43057">
    <property type="entry name" value="ARSENITE EFFLUX TRANSPORTER"/>
    <property type="match status" value="1"/>
</dbReference>
<dbReference type="EMBL" id="JBHUIO010000002">
    <property type="protein sequence ID" value="MFD2168427.1"/>
    <property type="molecule type" value="Genomic_DNA"/>
</dbReference>
<keyword evidence="5 8" id="KW-0812">Transmembrane</keyword>
<evidence type="ECO:0000256" key="6">
    <source>
        <dbReference type="ARBA" id="ARBA00022989"/>
    </source>
</evidence>
<feature type="transmembrane region" description="Helical" evidence="8">
    <location>
        <begin position="198"/>
        <end position="219"/>
    </location>
</feature>
<evidence type="ECO:0000256" key="7">
    <source>
        <dbReference type="ARBA" id="ARBA00023136"/>
    </source>
</evidence>
<dbReference type="PANTHER" id="PTHR43057:SF1">
    <property type="entry name" value="ARSENICAL-RESISTANCE PROTEIN 3"/>
    <property type="match status" value="1"/>
</dbReference>
<keyword evidence="3" id="KW-0813">Transport</keyword>
<evidence type="ECO:0000256" key="2">
    <source>
        <dbReference type="ARBA" id="ARBA00010110"/>
    </source>
</evidence>
<dbReference type="Proteomes" id="UP001597343">
    <property type="component" value="Unassembled WGS sequence"/>
</dbReference>
<feature type="transmembrane region" description="Helical" evidence="8">
    <location>
        <begin position="263"/>
        <end position="283"/>
    </location>
</feature>
<feature type="transmembrane region" description="Helical" evidence="8">
    <location>
        <begin position="127"/>
        <end position="148"/>
    </location>
</feature>
<name>A0ABW4ZRK3_9BACL</name>
<evidence type="ECO:0000256" key="5">
    <source>
        <dbReference type="ARBA" id="ARBA00022692"/>
    </source>
</evidence>
<feature type="transmembrane region" description="Helical" evidence="8">
    <location>
        <begin position="289"/>
        <end position="310"/>
    </location>
</feature>
<evidence type="ECO:0000256" key="8">
    <source>
        <dbReference type="SAM" id="Phobius"/>
    </source>
</evidence>
<dbReference type="InterPro" id="IPR038770">
    <property type="entry name" value="Na+/solute_symporter_sf"/>
</dbReference>
<dbReference type="InterPro" id="IPR002657">
    <property type="entry name" value="BilAc:Na_symport/Acr3"/>
</dbReference>
<proteinExistence type="inferred from homology"/>
<dbReference type="InterPro" id="IPR004706">
    <property type="entry name" value="Arsenical-R_Acr3"/>
</dbReference>
<dbReference type="RefSeq" id="WP_386043135.1">
    <property type="nucleotide sequence ID" value="NZ_JBHUIO010000002.1"/>
</dbReference>
<sequence length="327" mass="36369">MITREQLENNQVWVYIATLALAAGVGLLWTDFGSNLVSWISISLGILMYGMFSQIPFFRIKEALSNRRFIYALLTVNYLFIPILVWILTRFLPDHPPLLLGVFLVLLTPCIDYVIVFTQLGRGNEKLILIATPLLFVTQMLLLPVYLWLFMGEEASKLVHFAPFFESFFELIALPLAIALLIQAVAKRGRLGAGLLEASAWIPVPFMAITLFVIVASQIGKLSGSFEMIRSVIPIYIAFMAITPFISRFLARWFKLDIGAGRALIFSGATRNSLVVLPFALALPADTSSLVTAVIVTQTLVEIIGELIYIRLVPKLILRGDAMVSSV</sequence>
<dbReference type="Pfam" id="PF01758">
    <property type="entry name" value="SBF"/>
    <property type="match status" value="1"/>
</dbReference>
<organism evidence="9 10">
    <name type="scientific">Tumebacillus lipolyticus</name>
    <dbReference type="NCBI Taxonomy" id="1280370"/>
    <lineage>
        <taxon>Bacteria</taxon>
        <taxon>Bacillati</taxon>
        <taxon>Bacillota</taxon>
        <taxon>Bacilli</taxon>
        <taxon>Bacillales</taxon>
        <taxon>Alicyclobacillaceae</taxon>
        <taxon>Tumebacillus</taxon>
    </lineage>
</organism>
<evidence type="ECO:0000313" key="9">
    <source>
        <dbReference type="EMBL" id="MFD2168427.1"/>
    </source>
</evidence>
<feature type="transmembrane region" description="Helical" evidence="8">
    <location>
        <begin position="231"/>
        <end position="251"/>
    </location>
</feature>
<dbReference type="Gene3D" id="1.20.1530.20">
    <property type="match status" value="1"/>
</dbReference>
<protein>
    <submittedName>
        <fullName evidence="9">Arsenic resistance protein</fullName>
    </submittedName>
</protein>
<feature type="transmembrane region" description="Helical" evidence="8">
    <location>
        <begin position="36"/>
        <end position="57"/>
    </location>
</feature>
<feature type="transmembrane region" description="Helical" evidence="8">
    <location>
        <begin position="69"/>
        <end position="92"/>
    </location>
</feature>